<dbReference type="NCBIfam" id="TIGR00762">
    <property type="entry name" value="DegV"/>
    <property type="match status" value="1"/>
</dbReference>
<sequence>MSEIIIVAETGSDVSAAEAAELGIELVPMHVSIGDRTIDDGALDPAEMLEECRQLGVLPKTSGCTPGDFAKVFDRIHAEHPEAQILYIAYSAVTTCSYESARTAAEGRDYIDMFDTAHVTIGQGFVVTGAAHYLREHPEVTLAELKAYAEDLARRTRMAFIPGDLGYLRAGGRLSNAAFLGATLLRIKPVIEIIDGRLVATKKLRGKMVNVALELIDMMYAQGPVDHERVFLVRSSGLPLAIQEAAEERVRELGFKEIRWYDTRNVITSHCGPGSFAVCMAAPVA</sequence>
<dbReference type="Proteomes" id="UP000546970">
    <property type="component" value="Unassembled WGS sequence"/>
</dbReference>
<evidence type="ECO:0000313" key="2">
    <source>
        <dbReference type="EMBL" id="NMF54957.1"/>
    </source>
</evidence>
<protein>
    <submittedName>
        <fullName evidence="2">DegV family protein</fullName>
    </submittedName>
</protein>
<dbReference type="RefSeq" id="WP_169276715.1">
    <property type="nucleotide sequence ID" value="NZ_JABBCP010000001.1"/>
</dbReference>
<dbReference type="Gene3D" id="3.30.1180.10">
    <property type="match status" value="1"/>
</dbReference>
<dbReference type="AlphaFoldDB" id="A0A7X9UB76"/>
<comment type="caution">
    <text evidence="2">The sequence shown here is derived from an EMBL/GenBank/DDBJ whole genome shotgun (WGS) entry which is preliminary data.</text>
</comment>
<evidence type="ECO:0000256" key="1">
    <source>
        <dbReference type="ARBA" id="ARBA00023121"/>
    </source>
</evidence>
<dbReference type="InterPro" id="IPR043168">
    <property type="entry name" value="DegV_C"/>
</dbReference>
<dbReference type="InterPro" id="IPR050270">
    <property type="entry name" value="DegV_domain_contain"/>
</dbReference>
<dbReference type="EMBL" id="JABBCP010000001">
    <property type="protein sequence ID" value="NMF54957.1"/>
    <property type="molecule type" value="Genomic_DNA"/>
</dbReference>
<dbReference type="GO" id="GO:0008289">
    <property type="term" value="F:lipid binding"/>
    <property type="evidence" value="ECO:0007669"/>
    <property type="project" value="UniProtKB-KW"/>
</dbReference>
<reference evidence="2 3" key="1">
    <citation type="submission" date="2020-04" db="EMBL/GenBank/DDBJ databases">
        <title>Collinsella sp. KGMB02528 nov., an anaerobic actinobacterium isolated from human feces.</title>
        <authorList>
            <person name="Han K.-I."/>
            <person name="Eom M.K."/>
            <person name="Kim J.-S."/>
            <person name="Lee K.C."/>
            <person name="Suh M.K."/>
            <person name="Park S.-H."/>
            <person name="Lee J.H."/>
            <person name="Kang S.W."/>
            <person name="Park J.-E."/>
            <person name="Oh B.S."/>
            <person name="Yu S.Y."/>
            <person name="Choi S.-H."/>
            <person name="Lee D.H."/>
            <person name="Yoon H."/>
            <person name="Kim B.-Y."/>
            <person name="Lee J.H."/>
            <person name="Lee J.-S."/>
        </authorList>
    </citation>
    <scope>NUCLEOTIDE SEQUENCE [LARGE SCALE GENOMIC DNA]</scope>
    <source>
        <strain evidence="2 3">KGMB02528</strain>
    </source>
</reference>
<keyword evidence="1" id="KW-0446">Lipid-binding</keyword>
<accession>A0A7X9UB76</accession>
<evidence type="ECO:0000313" key="3">
    <source>
        <dbReference type="Proteomes" id="UP000546970"/>
    </source>
</evidence>
<dbReference type="InterPro" id="IPR003797">
    <property type="entry name" value="DegV"/>
</dbReference>
<dbReference type="SUPFAM" id="SSF82549">
    <property type="entry name" value="DAK1/DegV-like"/>
    <property type="match status" value="1"/>
</dbReference>
<dbReference type="PROSITE" id="PS51482">
    <property type="entry name" value="DEGV"/>
    <property type="match status" value="1"/>
</dbReference>
<dbReference type="Pfam" id="PF02645">
    <property type="entry name" value="DegV"/>
    <property type="match status" value="1"/>
</dbReference>
<name>A0A7X9UB76_9ACTN</name>
<proteinExistence type="predicted"/>
<organism evidence="2 3">
    <name type="scientific">Collinsella acetigenes</name>
    <dbReference type="NCBI Taxonomy" id="2713419"/>
    <lineage>
        <taxon>Bacteria</taxon>
        <taxon>Bacillati</taxon>
        <taxon>Actinomycetota</taxon>
        <taxon>Coriobacteriia</taxon>
        <taxon>Coriobacteriales</taxon>
        <taxon>Coriobacteriaceae</taxon>
        <taxon>Collinsella</taxon>
    </lineage>
</organism>
<dbReference type="Gene3D" id="3.40.50.10170">
    <property type="match status" value="1"/>
</dbReference>
<keyword evidence="3" id="KW-1185">Reference proteome</keyword>
<dbReference type="PANTHER" id="PTHR33434">
    <property type="entry name" value="DEGV DOMAIN-CONTAINING PROTEIN DR_1986-RELATED"/>
    <property type="match status" value="1"/>
</dbReference>
<gene>
    <name evidence="2" type="ORF">HF320_01225</name>
</gene>
<dbReference type="PANTHER" id="PTHR33434:SF2">
    <property type="entry name" value="FATTY ACID-BINDING PROTEIN TM_1468"/>
    <property type="match status" value="1"/>
</dbReference>